<dbReference type="Proteomes" id="UP000094197">
    <property type="component" value="Chromosome 1"/>
</dbReference>
<sequence length="250" mass="28922">MKILISIFAILVLQSPLFSQTGNLPGVSNESYVLGDFKPESALVAYSNPGESRIHYLRKEALEKLLELFQSYQRENPEEKQKPFLVSAFRSFKDQKGIWEEKYTGKRKMRASIQGKTPKEIISLILEFSSAPGTSRHHWGTDIDLNALENSYFEKGGKGEKFYIWMQKNAKRFGFCQPYSSKNSRGNKGYNEEKWHWSYAPISNKLQEEWVRLFKEGKIQFKGKFSGGEFLETLPLEYVTSVNSECRSIR</sequence>
<dbReference type="GO" id="GO:0008233">
    <property type="term" value="F:peptidase activity"/>
    <property type="evidence" value="ECO:0007669"/>
    <property type="project" value="InterPro"/>
</dbReference>
<dbReference type="OrthoDB" id="9792074at2"/>
<organism evidence="3 4">
    <name type="scientific">Leptospira tipperaryensis</name>
    <dbReference type="NCBI Taxonomy" id="2564040"/>
    <lineage>
        <taxon>Bacteria</taxon>
        <taxon>Pseudomonadati</taxon>
        <taxon>Spirochaetota</taxon>
        <taxon>Spirochaetia</taxon>
        <taxon>Leptospirales</taxon>
        <taxon>Leptospiraceae</taxon>
        <taxon>Leptospira</taxon>
    </lineage>
</organism>
<dbReference type="EMBL" id="CP015217">
    <property type="protein sequence ID" value="AOP32721.1"/>
    <property type="molecule type" value="Genomic_DNA"/>
</dbReference>
<evidence type="ECO:0000256" key="1">
    <source>
        <dbReference type="SAM" id="SignalP"/>
    </source>
</evidence>
<dbReference type="CDD" id="cd14847">
    <property type="entry name" value="DD-carboxypeptidase_like"/>
    <property type="match status" value="1"/>
</dbReference>
<evidence type="ECO:0000313" key="3">
    <source>
        <dbReference type="EMBL" id="AOP32721.1"/>
    </source>
</evidence>
<feature type="chain" id="PRO_5009100329" evidence="1">
    <location>
        <begin position="22"/>
        <end position="250"/>
    </location>
</feature>
<dbReference type="Gene3D" id="3.30.1380.10">
    <property type="match status" value="1"/>
</dbReference>
<evidence type="ECO:0000313" key="4">
    <source>
        <dbReference type="Proteomes" id="UP000094197"/>
    </source>
</evidence>
<feature type="domain" description="D-alanyl-D-alanine carboxypeptidase-like core" evidence="2">
    <location>
        <begin position="55"/>
        <end position="201"/>
    </location>
</feature>
<gene>
    <name evidence="3" type="ORF">A0128_01840</name>
</gene>
<dbReference type="InterPro" id="IPR009045">
    <property type="entry name" value="Zn_M74/Hedgehog-like"/>
</dbReference>
<accession>A0A1D7UT28</accession>
<dbReference type="PANTHER" id="PTHR34385">
    <property type="entry name" value="D-ALANYL-D-ALANINE CARBOXYPEPTIDASE"/>
    <property type="match status" value="1"/>
</dbReference>
<protein>
    <submittedName>
        <fullName evidence="3">Peptidase M15</fullName>
    </submittedName>
</protein>
<dbReference type="AlphaFoldDB" id="A0A1D7UT28"/>
<reference evidence="3 4" key="1">
    <citation type="submission" date="2016-04" db="EMBL/GenBank/DDBJ databases">
        <title>Complete genome seqeunce of Leptospira alstonii serovar Room22.</title>
        <authorList>
            <person name="Nally J.E."/>
            <person name="Bayles D.O."/>
            <person name="Hurley D."/>
            <person name="Fanning S."/>
            <person name="McMahon B.J."/>
            <person name="Arent Z."/>
        </authorList>
    </citation>
    <scope>NUCLEOTIDE SEQUENCE [LARGE SCALE GENOMIC DNA]</scope>
    <source>
        <strain evidence="3 4">GWTS #1</strain>
    </source>
</reference>
<dbReference type="GO" id="GO:0006508">
    <property type="term" value="P:proteolysis"/>
    <property type="evidence" value="ECO:0007669"/>
    <property type="project" value="InterPro"/>
</dbReference>
<name>A0A1D7UT28_9LEPT</name>
<dbReference type="SUPFAM" id="SSF55166">
    <property type="entry name" value="Hedgehog/DD-peptidase"/>
    <property type="match status" value="1"/>
</dbReference>
<dbReference type="Pfam" id="PF02557">
    <property type="entry name" value="VanY"/>
    <property type="match status" value="1"/>
</dbReference>
<dbReference type="KEGG" id="laj:A0128_01840"/>
<feature type="signal peptide" evidence="1">
    <location>
        <begin position="1"/>
        <end position="21"/>
    </location>
</feature>
<keyword evidence="4" id="KW-1185">Reference proteome</keyword>
<dbReference type="RefSeq" id="WP_069605970.1">
    <property type="nucleotide sequence ID" value="NZ_CP015217.1"/>
</dbReference>
<evidence type="ECO:0000259" key="2">
    <source>
        <dbReference type="Pfam" id="PF02557"/>
    </source>
</evidence>
<proteinExistence type="predicted"/>
<dbReference type="InterPro" id="IPR052179">
    <property type="entry name" value="DD-CPase-like"/>
</dbReference>
<keyword evidence="1" id="KW-0732">Signal</keyword>
<dbReference type="PANTHER" id="PTHR34385:SF1">
    <property type="entry name" value="PEPTIDOGLYCAN L-ALANYL-D-GLUTAMATE ENDOPEPTIDASE CWLK"/>
    <property type="match status" value="1"/>
</dbReference>
<dbReference type="InterPro" id="IPR003709">
    <property type="entry name" value="VanY-like_core_dom"/>
</dbReference>